<organism evidence="1 2">
    <name type="scientific">Diaphorobacter ruginosibacter</name>
    <dbReference type="NCBI Taxonomy" id="1715720"/>
    <lineage>
        <taxon>Bacteria</taxon>
        <taxon>Pseudomonadati</taxon>
        <taxon>Pseudomonadota</taxon>
        <taxon>Betaproteobacteria</taxon>
        <taxon>Burkholderiales</taxon>
        <taxon>Comamonadaceae</taxon>
        <taxon>Diaphorobacter</taxon>
    </lineage>
</organism>
<dbReference type="EMBL" id="CP060714">
    <property type="protein sequence ID" value="QNN55775.1"/>
    <property type="molecule type" value="Genomic_DNA"/>
</dbReference>
<dbReference type="Proteomes" id="UP000515811">
    <property type="component" value="Chromosome"/>
</dbReference>
<evidence type="ECO:0000313" key="2">
    <source>
        <dbReference type="Proteomes" id="UP000515811"/>
    </source>
</evidence>
<accession>A0A7G9RJK0</accession>
<dbReference type="InterPro" id="IPR024079">
    <property type="entry name" value="MetalloPept_cat_dom_sf"/>
</dbReference>
<evidence type="ECO:0000313" key="1">
    <source>
        <dbReference type="EMBL" id="QNN55775.1"/>
    </source>
</evidence>
<dbReference type="Gene3D" id="1.10.472.150">
    <property type="entry name" value="Glucose-regulated metallo-peptidase M90, N-terminal domain"/>
    <property type="match status" value="1"/>
</dbReference>
<dbReference type="InterPro" id="IPR010384">
    <property type="entry name" value="MtfA_fam"/>
</dbReference>
<name>A0A7G9RJK0_9BURK</name>
<dbReference type="Gene3D" id="3.40.390.10">
    <property type="entry name" value="Collagenase (Catalytic Domain)"/>
    <property type="match status" value="1"/>
</dbReference>
<dbReference type="GO" id="GO:0004177">
    <property type="term" value="F:aminopeptidase activity"/>
    <property type="evidence" value="ECO:0007669"/>
    <property type="project" value="TreeGrafter"/>
</dbReference>
<dbReference type="RefSeq" id="WP_187596048.1">
    <property type="nucleotide sequence ID" value="NZ_CP060714.1"/>
</dbReference>
<dbReference type="Pfam" id="PF06167">
    <property type="entry name" value="Peptidase_M90"/>
    <property type="match status" value="1"/>
</dbReference>
<gene>
    <name evidence="1" type="ORF">H9K76_14280</name>
</gene>
<dbReference type="PANTHER" id="PTHR30164:SF2">
    <property type="entry name" value="PROTEIN MTFA"/>
    <property type="match status" value="1"/>
</dbReference>
<dbReference type="KEGG" id="drg:H9K76_14280"/>
<dbReference type="PANTHER" id="PTHR30164">
    <property type="entry name" value="MTFA PEPTIDASE"/>
    <property type="match status" value="1"/>
</dbReference>
<keyword evidence="2" id="KW-1185">Reference proteome</keyword>
<dbReference type="InterPro" id="IPR042252">
    <property type="entry name" value="MtfA_N"/>
</dbReference>
<proteinExistence type="predicted"/>
<dbReference type="AlphaFoldDB" id="A0A7G9RJK0"/>
<dbReference type="GO" id="GO:0008237">
    <property type="term" value="F:metallopeptidase activity"/>
    <property type="evidence" value="ECO:0007669"/>
    <property type="project" value="InterPro"/>
</dbReference>
<dbReference type="SUPFAM" id="SSF55486">
    <property type="entry name" value="Metalloproteases ('zincins'), catalytic domain"/>
    <property type="match status" value="1"/>
</dbReference>
<protein>
    <submittedName>
        <fullName evidence="1">Zinc-dependent peptidase</fullName>
    </submittedName>
</protein>
<reference evidence="1 2" key="1">
    <citation type="submission" date="2020-08" db="EMBL/GenBank/DDBJ databases">
        <title>Genome sequence of Diaphorobacter ruginosibacter DSM 27467T.</title>
        <authorList>
            <person name="Hyun D.-W."/>
            <person name="Bae J.-W."/>
        </authorList>
    </citation>
    <scope>NUCLEOTIDE SEQUENCE [LARGE SCALE GENOMIC DNA]</scope>
    <source>
        <strain evidence="1 2">DSM 27467</strain>
    </source>
</reference>
<sequence length="285" mass="31322">MHPPAALTRLLRRASNSLRSRLAPVPEIPAELWLSTVRQFPFLAALDMEEQSKLRAISALFLQQKEFTGAHGMEVTDAMAVAIAAQACLPLLHWGDPAKALDWYDDFVGIVVHPAEAVAVRQSTDAAGVTHQYSQVLLGEAMERGPVMLAWPAVESAGQDPEDATSVVIHEFIHKIDMKDGAVNGRPPLQLGFAGTSSAAEGRRLWADTWTRAYDGFREKVIIAQRFGGEKQWLNSYGATAPEEFFAVACEAYFVNHSRFAQEFPALSPLLDALFNRPARTVARP</sequence>
<dbReference type="GO" id="GO:0005829">
    <property type="term" value="C:cytosol"/>
    <property type="evidence" value="ECO:0007669"/>
    <property type="project" value="TreeGrafter"/>
</dbReference>
<dbReference type="CDD" id="cd20169">
    <property type="entry name" value="Peptidase_M90_mtfA"/>
    <property type="match status" value="1"/>
</dbReference>